<dbReference type="InterPro" id="IPR011042">
    <property type="entry name" value="6-blade_b-propeller_TolB-like"/>
</dbReference>
<dbReference type="InterPro" id="IPR001375">
    <property type="entry name" value="Peptidase_S9_cat"/>
</dbReference>
<sequence>MHVSYGQKKPIAVTDMLKIKRASDVKFSPDGKHAVYSVTSIIPDTAKKKDYTYLRQLYITDLSGKAQLLDTGATSSPAYNPSGNSIAFIRPVKGKPQIFLYYTANGKVRQLTDFSYGCSEPVWSPDGKQLVFTTDITLQELVNDKVLNPGRMVPSWNDGAPGFTHNQDLLTDTTNPDPDGDLRAIRAYLYDNAKDKKAKVITHSKFQAETYVNPEVNLSHIFITDTAVGSTPRELTHGFFSYHNPAFAGNDKILVSLYMNPRQHPDDTKEAEIYAVGTDGNNLTRLMYAKDSSYFLEAVSPSGKWLVFQRASEKQIDVGEMLICPLATLASPVRVPVDRIKGKTKFSADEKTIYFTAVNNGGTSLYKADVKTGKAEKLTSEDEGISEFDISGNQLIFPKTWIQNPSEIFVSDLNVKAPKMITQLNTGWLSERELSIPQKFTFTNNLGLTVEYWVMKPVNFDPAKKYPVLLDMHGGPSAMWGPGEPSMWHEFQFFCGKGFGVVYCNPRGSGGYGNQFLRANYRDWGVGPSSDVLTALTKAEAQGWIDTTKRFLSGGSYAGYLTAWIVGHDHRFRAASCQRGVYDFKTFFGEGNAGKMLENYFGGFPYVDSVKGVLEEQSPINYVKDITTPLLIFHGESDLRTGVSQSEMLFKSLNTLGKPVEYVRHPGASHELVRSGDNRQRIDQMLRTYEFFSRFL</sequence>
<evidence type="ECO:0000256" key="1">
    <source>
        <dbReference type="ARBA" id="ARBA00022801"/>
    </source>
</evidence>
<organism evidence="4 5">
    <name type="scientific">Chitinophaga silvisoli</name>
    <dbReference type="NCBI Taxonomy" id="2291814"/>
    <lineage>
        <taxon>Bacteria</taxon>
        <taxon>Pseudomonadati</taxon>
        <taxon>Bacteroidota</taxon>
        <taxon>Chitinophagia</taxon>
        <taxon>Chitinophagales</taxon>
        <taxon>Chitinophagaceae</taxon>
        <taxon>Chitinophaga</taxon>
    </lineage>
</organism>
<dbReference type="PANTHER" id="PTHR42776:SF4">
    <property type="entry name" value="ACYLAMINO-ACID-RELEASING ENZYME"/>
    <property type="match status" value="1"/>
</dbReference>
<dbReference type="Proteomes" id="UP000261174">
    <property type="component" value="Unassembled WGS sequence"/>
</dbReference>
<evidence type="ECO:0000259" key="3">
    <source>
        <dbReference type="Pfam" id="PF00326"/>
    </source>
</evidence>
<dbReference type="SUPFAM" id="SSF82171">
    <property type="entry name" value="DPP6 N-terminal domain-like"/>
    <property type="match status" value="1"/>
</dbReference>
<dbReference type="GO" id="GO:0006508">
    <property type="term" value="P:proteolysis"/>
    <property type="evidence" value="ECO:0007669"/>
    <property type="project" value="InterPro"/>
</dbReference>
<accession>A0A3E1P8N4</accession>
<dbReference type="InterPro" id="IPR029058">
    <property type="entry name" value="AB_hydrolase_fold"/>
</dbReference>
<protein>
    <submittedName>
        <fullName evidence="4">S9 family peptidase</fullName>
    </submittedName>
</protein>
<evidence type="ECO:0000313" key="4">
    <source>
        <dbReference type="EMBL" id="RFM36514.1"/>
    </source>
</evidence>
<reference evidence="4 5" key="1">
    <citation type="submission" date="2018-08" db="EMBL/GenBank/DDBJ databases">
        <title>Chitinophaga sp. K20C18050901, a novel bacterium isolated from forest soil.</title>
        <authorList>
            <person name="Wang C."/>
        </authorList>
    </citation>
    <scope>NUCLEOTIDE SEQUENCE [LARGE SCALE GENOMIC DNA]</scope>
    <source>
        <strain evidence="4 5">K20C18050901</strain>
    </source>
</reference>
<dbReference type="PANTHER" id="PTHR42776">
    <property type="entry name" value="SERINE PEPTIDASE S9 FAMILY MEMBER"/>
    <property type="match status" value="1"/>
</dbReference>
<dbReference type="Gene3D" id="3.40.50.1820">
    <property type="entry name" value="alpha/beta hydrolase"/>
    <property type="match status" value="1"/>
</dbReference>
<evidence type="ECO:0000313" key="5">
    <source>
        <dbReference type="Proteomes" id="UP000261174"/>
    </source>
</evidence>
<dbReference type="Gene3D" id="2.120.10.30">
    <property type="entry name" value="TolB, C-terminal domain"/>
    <property type="match status" value="3"/>
</dbReference>
<gene>
    <name evidence="4" type="ORF">DXN04_03155</name>
</gene>
<feature type="domain" description="Peptidase S9 prolyl oligopeptidase catalytic" evidence="3">
    <location>
        <begin position="488"/>
        <end position="694"/>
    </location>
</feature>
<dbReference type="InterPro" id="IPR011659">
    <property type="entry name" value="WD40"/>
</dbReference>
<dbReference type="Pfam" id="PF07676">
    <property type="entry name" value="PD40"/>
    <property type="match status" value="1"/>
</dbReference>
<dbReference type="Pfam" id="PF00326">
    <property type="entry name" value="Peptidase_S9"/>
    <property type="match status" value="1"/>
</dbReference>
<keyword evidence="1" id="KW-0378">Hydrolase</keyword>
<keyword evidence="2" id="KW-0720">Serine protease</keyword>
<comment type="caution">
    <text evidence="4">The sequence shown here is derived from an EMBL/GenBank/DDBJ whole genome shotgun (WGS) entry which is preliminary data.</text>
</comment>
<keyword evidence="5" id="KW-1185">Reference proteome</keyword>
<proteinExistence type="predicted"/>
<dbReference type="SUPFAM" id="SSF53474">
    <property type="entry name" value="alpha/beta-Hydrolases"/>
    <property type="match status" value="1"/>
</dbReference>
<name>A0A3E1P8N4_9BACT</name>
<dbReference type="OrthoDB" id="9812921at2"/>
<dbReference type="AlphaFoldDB" id="A0A3E1P8N4"/>
<evidence type="ECO:0000256" key="2">
    <source>
        <dbReference type="ARBA" id="ARBA00022825"/>
    </source>
</evidence>
<dbReference type="EMBL" id="QTJV01000001">
    <property type="protein sequence ID" value="RFM36514.1"/>
    <property type="molecule type" value="Genomic_DNA"/>
</dbReference>
<dbReference type="GO" id="GO:0004252">
    <property type="term" value="F:serine-type endopeptidase activity"/>
    <property type="evidence" value="ECO:0007669"/>
    <property type="project" value="TreeGrafter"/>
</dbReference>
<keyword evidence="2" id="KW-0645">Protease</keyword>